<evidence type="ECO:0000313" key="3">
    <source>
        <dbReference type="EMBL" id="WCR06617.1"/>
    </source>
</evidence>
<evidence type="ECO:0000313" key="4">
    <source>
        <dbReference type="Proteomes" id="UP001219349"/>
    </source>
</evidence>
<dbReference type="PROSITE" id="PS51257">
    <property type="entry name" value="PROKAR_LIPOPROTEIN"/>
    <property type="match status" value="1"/>
</dbReference>
<gene>
    <name evidence="3" type="ORF">JHX87_14195</name>
</gene>
<keyword evidence="1" id="KW-0732">Signal</keyword>
<evidence type="ECO:0000259" key="2">
    <source>
        <dbReference type="Pfam" id="PF03724"/>
    </source>
</evidence>
<feature type="domain" description="DUF306" evidence="2">
    <location>
        <begin position="36"/>
        <end position="124"/>
    </location>
</feature>
<dbReference type="InterPro" id="IPR038670">
    <property type="entry name" value="HslJ-like_sf"/>
</dbReference>
<dbReference type="InterPro" id="IPR005184">
    <property type="entry name" value="DUF306_Meta_HslJ"/>
</dbReference>
<dbReference type="Pfam" id="PF03724">
    <property type="entry name" value="META"/>
    <property type="match status" value="1"/>
</dbReference>
<sequence length="155" mass="16421">MFSRPFMAVAAAAAVLSLAACEDPAPKTSAGGIPLGDYVLVGLGGRTVPLRDVTLRVEENRLSGHGPCNRYTVENNGDLPALQLGPISSSTQACAVNQDLETSFFQTLQSATSVEYYGGVLKVKAPQTWLIFERGVPKRDQISALDAARGQQGLQ</sequence>
<dbReference type="Proteomes" id="UP001219349">
    <property type="component" value="Chromosome"/>
</dbReference>
<accession>A0ABY7SHW8</accession>
<protein>
    <submittedName>
        <fullName evidence="3">META domain-containing protein</fullName>
    </submittedName>
</protein>
<organism evidence="3 4">
    <name type="scientific">Paracoccus fistulariae</name>
    <dbReference type="NCBI Taxonomy" id="658446"/>
    <lineage>
        <taxon>Bacteria</taxon>
        <taxon>Pseudomonadati</taxon>
        <taxon>Pseudomonadota</taxon>
        <taxon>Alphaproteobacteria</taxon>
        <taxon>Rhodobacterales</taxon>
        <taxon>Paracoccaceae</taxon>
        <taxon>Paracoccus</taxon>
    </lineage>
</organism>
<name>A0ABY7SHW8_9RHOB</name>
<feature type="chain" id="PRO_5047234386" evidence="1">
    <location>
        <begin position="20"/>
        <end position="155"/>
    </location>
</feature>
<keyword evidence="4" id="KW-1185">Reference proteome</keyword>
<dbReference type="EMBL" id="CP067136">
    <property type="protein sequence ID" value="WCR06617.1"/>
    <property type="molecule type" value="Genomic_DNA"/>
</dbReference>
<proteinExistence type="predicted"/>
<feature type="signal peptide" evidence="1">
    <location>
        <begin position="1"/>
        <end position="19"/>
    </location>
</feature>
<dbReference type="Gene3D" id="2.40.128.270">
    <property type="match status" value="1"/>
</dbReference>
<reference evidence="3 4" key="1">
    <citation type="submission" date="2021-01" db="EMBL/GenBank/DDBJ databases">
        <title>Biogeographic distribution of Paracoccus.</title>
        <authorList>
            <person name="Hollensteiner J."/>
            <person name="Leineberger J."/>
            <person name="Brinkhoff T."/>
            <person name="Daniel R."/>
        </authorList>
    </citation>
    <scope>NUCLEOTIDE SEQUENCE [LARGE SCALE GENOMIC DNA]</scope>
    <source>
        <strain evidence="3 4">KCTC 22803</strain>
    </source>
</reference>
<dbReference type="RefSeq" id="WP_271885579.1">
    <property type="nucleotide sequence ID" value="NZ_CP067136.1"/>
</dbReference>
<evidence type="ECO:0000256" key="1">
    <source>
        <dbReference type="SAM" id="SignalP"/>
    </source>
</evidence>